<dbReference type="PANTHER" id="PTHR46766:SF1">
    <property type="entry name" value="GLUTAMINE-RICH PROTEIN 2"/>
    <property type="match status" value="1"/>
</dbReference>
<evidence type="ECO:0000313" key="7">
    <source>
        <dbReference type="Proteomes" id="UP000093795"/>
    </source>
</evidence>
<evidence type="ECO:0000259" key="4">
    <source>
        <dbReference type="Pfam" id="PF00823"/>
    </source>
</evidence>
<comment type="similarity">
    <text evidence="1">Belongs to the mycobacterial PPE family.</text>
</comment>
<organism evidence="6 7">
    <name type="scientific">Mycobacterium asiaticum</name>
    <dbReference type="NCBI Taxonomy" id="1790"/>
    <lineage>
        <taxon>Bacteria</taxon>
        <taxon>Bacillati</taxon>
        <taxon>Actinomycetota</taxon>
        <taxon>Actinomycetes</taxon>
        <taxon>Mycobacteriales</taxon>
        <taxon>Mycobacteriaceae</taxon>
        <taxon>Mycobacterium</taxon>
    </lineage>
</organism>
<sequence>MTEWMAVPPEVHSTLLRSGPGPGSLVAAASAWQGLGAAYAEVAAELSAALSAVQGGSWHGPTAVRYASAHLPYLAWLTRASVVSAVAAAQHEAAAAGYSAALAAMPTPAELAANHAAHAALVATNFFGINTIPIALNEADYVRMWVQAATAMAVYQSVADSALASVAPAEPSPDIIAAPAAAVTTPPADPIEELLVWSDHFTEMYRALKGLLLNPIGTVVQLIIDFASDPAAAAVTWMPLFFVFAYAAVFGVLGSPMYTAVAGPGLGAIPMILGLSALCAIAAAPAELIAEVPAVVAGIPEALLVASTAPTMTTAGAAPAVSVQAQVTTAAATSSAAPPPAGSSGFAYLIGGPGPRPTPGPSLHNKATAGAPASRIAAAENAAATATGSAKARRRRRRAAKTRGYRDEYLTLDDAPDCSPDKAPVDASGSSLGAGPLGFAGTATKSEVLRPSGLATLIGDTFMDGPVVPMMPGSYDPLAD</sequence>
<dbReference type="InterPro" id="IPR043641">
    <property type="entry name" value="PPE-PPW_C"/>
</dbReference>
<dbReference type="Pfam" id="PF00823">
    <property type="entry name" value="PPE"/>
    <property type="match status" value="1"/>
</dbReference>
<feature type="region of interest" description="Disordered" evidence="2">
    <location>
        <begin position="347"/>
        <end position="429"/>
    </location>
</feature>
<keyword evidence="3" id="KW-1133">Transmembrane helix</keyword>
<proteinExistence type="inferred from homology"/>
<dbReference type="FunFam" id="1.20.1260.20:FF:000001">
    <property type="entry name" value="PPE family protein PPE41"/>
    <property type="match status" value="1"/>
</dbReference>
<protein>
    <recommendedName>
        <fullName evidence="8">PPE family protein</fullName>
    </recommendedName>
</protein>
<feature type="compositionally biased region" description="Basic residues" evidence="2">
    <location>
        <begin position="391"/>
        <end position="403"/>
    </location>
</feature>
<evidence type="ECO:0000313" key="6">
    <source>
        <dbReference type="EMBL" id="OBI83554.1"/>
    </source>
</evidence>
<gene>
    <name evidence="6" type="ORF">A9X01_20615</name>
</gene>
<evidence type="ECO:0000259" key="5">
    <source>
        <dbReference type="Pfam" id="PF18878"/>
    </source>
</evidence>
<dbReference type="AlphaFoldDB" id="A0A1A3C924"/>
<evidence type="ECO:0000256" key="2">
    <source>
        <dbReference type="SAM" id="MobiDB-lite"/>
    </source>
</evidence>
<feature type="transmembrane region" description="Helical" evidence="3">
    <location>
        <begin position="234"/>
        <end position="253"/>
    </location>
</feature>
<dbReference type="OrthoDB" id="4753487at2"/>
<evidence type="ECO:0000256" key="1">
    <source>
        <dbReference type="ARBA" id="ARBA00010652"/>
    </source>
</evidence>
<keyword evidence="3" id="KW-0812">Transmembrane</keyword>
<dbReference type="InterPro" id="IPR038332">
    <property type="entry name" value="PPE_sf"/>
</dbReference>
<feature type="compositionally biased region" description="Low complexity" evidence="2">
    <location>
        <begin position="371"/>
        <end position="390"/>
    </location>
</feature>
<dbReference type="RefSeq" id="WP_065121192.1">
    <property type="nucleotide sequence ID" value="NZ_LZKQ01000149.1"/>
</dbReference>
<evidence type="ECO:0008006" key="8">
    <source>
        <dbReference type="Google" id="ProtNLM"/>
    </source>
</evidence>
<dbReference type="Pfam" id="PF18878">
    <property type="entry name" value="PPE-PPW"/>
    <property type="match status" value="1"/>
</dbReference>
<dbReference type="Proteomes" id="UP000093795">
    <property type="component" value="Unassembled WGS sequence"/>
</dbReference>
<accession>A0A1A3C924</accession>
<dbReference type="InterPro" id="IPR000030">
    <property type="entry name" value="PPE_dom"/>
</dbReference>
<dbReference type="GO" id="GO:0052572">
    <property type="term" value="P:response to host immune response"/>
    <property type="evidence" value="ECO:0007669"/>
    <property type="project" value="TreeGrafter"/>
</dbReference>
<feature type="transmembrane region" description="Helical" evidence="3">
    <location>
        <begin position="265"/>
        <end position="284"/>
    </location>
</feature>
<evidence type="ECO:0000256" key="3">
    <source>
        <dbReference type="SAM" id="Phobius"/>
    </source>
</evidence>
<comment type="caution">
    <text evidence="6">The sequence shown here is derived from an EMBL/GenBank/DDBJ whole genome shotgun (WGS) entry which is preliminary data.</text>
</comment>
<dbReference type="Gene3D" id="1.20.1260.20">
    <property type="entry name" value="PPE superfamily"/>
    <property type="match status" value="1"/>
</dbReference>
<feature type="domain" description="PPE" evidence="4">
    <location>
        <begin position="4"/>
        <end position="166"/>
    </location>
</feature>
<dbReference type="SUPFAM" id="SSF140459">
    <property type="entry name" value="PE/PPE dimer-like"/>
    <property type="match status" value="1"/>
</dbReference>
<keyword evidence="3" id="KW-0472">Membrane</keyword>
<dbReference type="PANTHER" id="PTHR46766">
    <property type="entry name" value="GLUTAMINE-RICH PROTEIN 2"/>
    <property type="match status" value="1"/>
</dbReference>
<feature type="domain" description="PPE-PPW subfamily C-terminal" evidence="5">
    <location>
        <begin position="430"/>
        <end position="474"/>
    </location>
</feature>
<dbReference type="EMBL" id="LZKQ01000149">
    <property type="protein sequence ID" value="OBI83554.1"/>
    <property type="molecule type" value="Genomic_DNA"/>
</dbReference>
<name>A0A1A3C924_MYCAS</name>
<reference evidence="6 7" key="1">
    <citation type="submission" date="2016-06" db="EMBL/GenBank/DDBJ databases">
        <authorList>
            <person name="Kjaerup R.B."/>
            <person name="Dalgaard T.S."/>
            <person name="Juul-Madsen H.R."/>
        </authorList>
    </citation>
    <scope>NUCLEOTIDE SEQUENCE [LARGE SCALE GENOMIC DNA]</scope>
    <source>
        <strain evidence="6 7">1081914.2</strain>
    </source>
</reference>